<evidence type="ECO:0000259" key="6">
    <source>
        <dbReference type="PROSITE" id="PS50850"/>
    </source>
</evidence>
<dbReference type="PANTHER" id="PTHR23501">
    <property type="entry name" value="MAJOR FACILITATOR SUPERFAMILY"/>
    <property type="match status" value="1"/>
</dbReference>
<dbReference type="PANTHER" id="PTHR23501:SF199">
    <property type="entry name" value="MFS EFFLUX TRANSPORTER INPD-RELATED"/>
    <property type="match status" value="1"/>
</dbReference>
<dbReference type="GO" id="GO:0005886">
    <property type="term" value="C:plasma membrane"/>
    <property type="evidence" value="ECO:0007669"/>
    <property type="project" value="TreeGrafter"/>
</dbReference>
<dbReference type="KEGG" id="bcom:BAUCODRAFT_28789"/>
<dbReference type="CDD" id="cd17502">
    <property type="entry name" value="MFS_Azr1_MDR_like"/>
    <property type="match status" value="1"/>
</dbReference>
<dbReference type="InterPro" id="IPR020846">
    <property type="entry name" value="MFS_dom"/>
</dbReference>
<feature type="transmembrane region" description="Helical" evidence="5">
    <location>
        <begin position="45"/>
        <end position="62"/>
    </location>
</feature>
<reference evidence="7 8" key="1">
    <citation type="journal article" date="2012" name="PLoS Pathog.">
        <title>Diverse lifestyles and strategies of plant pathogenesis encoded in the genomes of eighteen Dothideomycetes fungi.</title>
        <authorList>
            <person name="Ohm R.A."/>
            <person name="Feau N."/>
            <person name="Henrissat B."/>
            <person name="Schoch C.L."/>
            <person name="Horwitz B.A."/>
            <person name="Barry K.W."/>
            <person name="Condon B.J."/>
            <person name="Copeland A.C."/>
            <person name="Dhillon B."/>
            <person name="Glaser F."/>
            <person name="Hesse C.N."/>
            <person name="Kosti I."/>
            <person name="LaButti K."/>
            <person name="Lindquist E.A."/>
            <person name="Lucas S."/>
            <person name="Salamov A.A."/>
            <person name="Bradshaw R.E."/>
            <person name="Ciuffetti L."/>
            <person name="Hamelin R.C."/>
            <person name="Kema G.H.J."/>
            <person name="Lawrence C."/>
            <person name="Scott J.A."/>
            <person name="Spatafora J.W."/>
            <person name="Turgeon B.G."/>
            <person name="de Wit P.J.G.M."/>
            <person name="Zhong S."/>
            <person name="Goodwin S.B."/>
            <person name="Grigoriev I.V."/>
        </authorList>
    </citation>
    <scope>NUCLEOTIDE SEQUENCE [LARGE SCALE GENOMIC DNA]</scope>
    <source>
        <strain evidence="7 8">UAMH 10762</strain>
    </source>
</reference>
<feature type="transmembrane region" description="Helical" evidence="5">
    <location>
        <begin position="237"/>
        <end position="257"/>
    </location>
</feature>
<dbReference type="Gene3D" id="1.20.1720.10">
    <property type="entry name" value="Multidrug resistance protein D"/>
    <property type="match status" value="1"/>
</dbReference>
<evidence type="ECO:0000256" key="1">
    <source>
        <dbReference type="ARBA" id="ARBA00004141"/>
    </source>
</evidence>
<evidence type="ECO:0000256" key="4">
    <source>
        <dbReference type="ARBA" id="ARBA00023136"/>
    </source>
</evidence>
<organism evidence="7 8">
    <name type="scientific">Baudoinia panamericana (strain UAMH 10762)</name>
    <name type="common">Angels' share fungus</name>
    <name type="synonym">Baudoinia compniacensis (strain UAMH 10762)</name>
    <dbReference type="NCBI Taxonomy" id="717646"/>
    <lineage>
        <taxon>Eukaryota</taxon>
        <taxon>Fungi</taxon>
        <taxon>Dikarya</taxon>
        <taxon>Ascomycota</taxon>
        <taxon>Pezizomycotina</taxon>
        <taxon>Dothideomycetes</taxon>
        <taxon>Dothideomycetidae</taxon>
        <taxon>Mycosphaerellales</taxon>
        <taxon>Teratosphaeriaceae</taxon>
        <taxon>Baudoinia</taxon>
    </lineage>
</organism>
<feature type="transmembrane region" description="Helical" evidence="5">
    <location>
        <begin position="100"/>
        <end position="125"/>
    </location>
</feature>
<feature type="transmembrane region" description="Helical" evidence="5">
    <location>
        <begin position="74"/>
        <end position="94"/>
    </location>
</feature>
<evidence type="ECO:0000256" key="2">
    <source>
        <dbReference type="ARBA" id="ARBA00022692"/>
    </source>
</evidence>
<name>M2M0B0_BAUPA</name>
<feature type="transmembrane region" description="Helical" evidence="5">
    <location>
        <begin position="336"/>
        <end position="360"/>
    </location>
</feature>
<gene>
    <name evidence="7" type="ORF">BAUCODRAFT_28789</name>
</gene>
<keyword evidence="4 5" id="KW-0472">Membrane</keyword>
<evidence type="ECO:0000313" key="7">
    <source>
        <dbReference type="EMBL" id="EMD00433.1"/>
    </source>
</evidence>
<feature type="transmembrane region" description="Helical" evidence="5">
    <location>
        <begin position="432"/>
        <end position="453"/>
    </location>
</feature>
<evidence type="ECO:0000256" key="5">
    <source>
        <dbReference type="SAM" id="Phobius"/>
    </source>
</evidence>
<feature type="transmembrane region" description="Helical" evidence="5">
    <location>
        <begin position="473"/>
        <end position="494"/>
    </location>
</feature>
<feature type="transmembrane region" description="Helical" evidence="5">
    <location>
        <begin position="206"/>
        <end position="231"/>
    </location>
</feature>
<dbReference type="eggNOG" id="KOG0254">
    <property type="taxonomic scope" value="Eukaryota"/>
</dbReference>
<dbReference type="Gene3D" id="1.20.1250.20">
    <property type="entry name" value="MFS general substrate transporter like domains"/>
    <property type="match status" value="1"/>
</dbReference>
<keyword evidence="8" id="KW-1185">Reference proteome</keyword>
<dbReference type="GO" id="GO:0022857">
    <property type="term" value="F:transmembrane transporter activity"/>
    <property type="evidence" value="ECO:0007669"/>
    <property type="project" value="InterPro"/>
</dbReference>
<keyword evidence="3 5" id="KW-1133">Transmembrane helix</keyword>
<feature type="transmembrane region" description="Helical" evidence="5">
    <location>
        <begin position="278"/>
        <end position="298"/>
    </location>
</feature>
<evidence type="ECO:0000256" key="3">
    <source>
        <dbReference type="ARBA" id="ARBA00022989"/>
    </source>
</evidence>
<dbReference type="Proteomes" id="UP000011761">
    <property type="component" value="Unassembled WGS sequence"/>
</dbReference>
<dbReference type="FunFam" id="1.20.1720.10:FF:000012">
    <property type="entry name" value="MFS toxin efflux pump (AflT)"/>
    <property type="match status" value="1"/>
</dbReference>
<evidence type="ECO:0000313" key="8">
    <source>
        <dbReference type="Proteomes" id="UP000011761"/>
    </source>
</evidence>
<dbReference type="OrthoDB" id="10021397at2759"/>
<sequence>MPFGVKLICTVAALMLGVLCMALDNTIIAVAIPRITDTFGNLNDVGWYASAYLLPGCAFQLLAGKLYTYLSIKWVFLTALFIFEVGSLVCGVAPTSTALIVGRAIAGLGSAGIFSGAMVTIAHIVELEKRPVYFSLIGGVYGLASVIGPLIGGAFTDKVTWRWCFYVNLPIGAVTAILLVVFLRLKPHDKSTRIPLRALLWKLDPIGSTIFVPSIVCVILALQMGGVTYAWSNGRIIALWVVFAVTLIAFCILQWVLRENATVPLRIARQRSIAFASLFGFCIGASFFIFIYFVPIWFQAIKGTSAVQAGIYTLPLILAEILGIGLSGGLVTNLGYFAPFFIGSSVIMSIGAGLMMLFDVNTSTGRWVGYQFLYGFGVGLGFQQGGVAAQAALPFKDVAVGTTVVLFLQILGGSLFVSVAQNLFTTHLIKNILALGLADLNPADIVAAGATGIRSLVSEAELPAVLGAYNKALVTVFEVGTITAAISILGAVGVEWRSIKAEKKPVIAAEEPIVA</sequence>
<dbReference type="OMA" id="THGAWEM"/>
<feature type="domain" description="Major facilitator superfamily (MFS) profile" evidence="6">
    <location>
        <begin position="10"/>
        <end position="502"/>
    </location>
</feature>
<protein>
    <recommendedName>
        <fullName evidence="6">Major facilitator superfamily (MFS) profile domain-containing protein</fullName>
    </recommendedName>
</protein>
<comment type="subcellular location">
    <subcellularLocation>
        <location evidence="1">Membrane</location>
        <topology evidence="1">Multi-pass membrane protein</topology>
    </subcellularLocation>
</comment>
<dbReference type="EMBL" id="KB445550">
    <property type="protein sequence ID" value="EMD00433.1"/>
    <property type="molecule type" value="Genomic_DNA"/>
</dbReference>
<dbReference type="AlphaFoldDB" id="M2M0B0"/>
<dbReference type="SUPFAM" id="SSF103473">
    <property type="entry name" value="MFS general substrate transporter"/>
    <property type="match status" value="1"/>
</dbReference>
<dbReference type="HOGENOM" id="CLU_000960_22_1_1"/>
<dbReference type="InterPro" id="IPR036259">
    <property type="entry name" value="MFS_trans_sf"/>
</dbReference>
<dbReference type="RefSeq" id="XP_007671617.1">
    <property type="nucleotide sequence ID" value="XM_007673427.1"/>
</dbReference>
<feature type="transmembrane region" description="Helical" evidence="5">
    <location>
        <begin position="399"/>
        <end position="420"/>
    </location>
</feature>
<dbReference type="PROSITE" id="PS50850">
    <property type="entry name" value="MFS"/>
    <property type="match status" value="1"/>
</dbReference>
<keyword evidence="2 5" id="KW-0812">Transmembrane</keyword>
<feature type="transmembrane region" description="Helical" evidence="5">
    <location>
        <begin position="132"/>
        <end position="153"/>
    </location>
</feature>
<dbReference type="Pfam" id="PF07690">
    <property type="entry name" value="MFS_1"/>
    <property type="match status" value="1"/>
</dbReference>
<feature type="transmembrane region" description="Helical" evidence="5">
    <location>
        <begin position="372"/>
        <end position="393"/>
    </location>
</feature>
<dbReference type="FunFam" id="1.20.1250.20:FF:000196">
    <property type="entry name" value="MFS toxin efflux pump (AflT)"/>
    <property type="match status" value="1"/>
</dbReference>
<proteinExistence type="predicted"/>
<accession>M2M0B0</accession>
<feature type="transmembrane region" description="Helical" evidence="5">
    <location>
        <begin position="165"/>
        <end position="185"/>
    </location>
</feature>
<dbReference type="InterPro" id="IPR011701">
    <property type="entry name" value="MFS"/>
</dbReference>
<dbReference type="GeneID" id="19110778"/>